<dbReference type="PANTHER" id="PTHR38603">
    <property type="entry name" value="CHAPERONE NAPD"/>
    <property type="match status" value="1"/>
</dbReference>
<protein>
    <recommendedName>
        <fullName evidence="4">Chaperone NapD</fullName>
    </recommendedName>
    <alternativeName>
        <fullName evidence="4">NapA signal peptide-binding chaperone NapD</fullName>
    </alternativeName>
</protein>
<dbReference type="GO" id="GO:0051224">
    <property type="term" value="P:negative regulation of protein transport"/>
    <property type="evidence" value="ECO:0007669"/>
    <property type="project" value="UniProtKB-UniRule"/>
</dbReference>
<evidence type="ECO:0000256" key="1">
    <source>
        <dbReference type="ARBA" id="ARBA00004496"/>
    </source>
</evidence>
<comment type="subcellular location">
    <subcellularLocation>
        <location evidence="1 4">Cytoplasm</location>
    </subcellularLocation>
</comment>
<reference evidence="6" key="1">
    <citation type="journal article" date="2018" name="Science">
        <title>A primordial and reversible TCA cycle in a facultatively chemolithoautotrophic thermophile.</title>
        <authorList>
            <person name="Nunoura T."/>
            <person name="Chikaraishi Y."/>
            <person name="Izaki R."/>
            <person name="Suwa T."/>
            <person name="Sato T."/>
            <person name="Harada T."/>
            <person name="Mori K."/>
            <person name="Kato Y."/>
            <person name="Miyazaki M."/>
            <person name="Shimamura S."/>
            <person name="Yanagawa K."/>
            <person name="Shuto A."/>
            <person name="Ohkouchi N."/>
            <person name="Fujita N."/>
            <person name="Takaki Y."/>
            <person name="Atomi H."/>
            <person name="Takai K."/>
        </authorList>
    </citation>
    <scope>NUCLEOTIDE SEQUENCE [LARGE SCALE GENOMIC DNA]</scope>
    <source>
        <strain evidence="6">DSM 17441 / JCM 13301 / NBRC 103674 / ABI70S6</strain>
    </source>
</reference>
<dbReference type="RefSeq" id="WP_068548602.1">
    <property type="nucleotide sequence ID" value="NZ_AP013035.1"/>
</dbReference>
<dbReference type="Pfam" id="PF03927">
    <property type="entry name" value="NapD"/>
    <property type="match status" value="1"/>
</dbReference>
<dbReference type="STRING" id="1298851.TST_0076"/>
<dbReference type="EMBL" id="AP013035">
    <property type="protein sequence ID" value="BAT70886.1"/>
    <property type="molecule type" value="Genomic_DNA"/>
</dbReference>
<dbReference type="GO" id="GO:0005737">
    <property type="term" value="C:cytoplasm"/>
    <property type="evidence" value="ECO:0007669"/>
    <property type="project" value="UniProtKB-SubCell"/>
</dbReference>
<evidence type="ECO:0000256" key="2">
    <source>
        <dbReference type="ARBA" id="ARBA00022490"/>
    </source>
</evidence>
<dbReference type="OrthoDB" id="14774at2"/>
<dbReference type="Gene3D" id="3.30.70.920">
    <property type="match status" value="1"/>
</dbReference>
<keyword evidence="3 4" id="KW-0143">Chaperone</keyword>
<name>A0A0S3QRC2_THET7</name>
<sequence length="98" mass="11109">MPIGGFVVSVLPVDRERVERKLTEFSNVTVYGSDEKGNIIVVMESETSDEMDELVETIKRIDGVLSVGLACLYFEDEVEKIERGELKPEISFGRRRVQ</sequence>
<evidence type="ECO:0000313" key="5">
    <source>
        <dbReference type="EMBL" id="BAT70886.1"/>
    </source>
</evidence>
<dbReference type="GO" id="GO:0005048">
    <property type="term" value="F:signal sequence binding"/>
    <property type="evidence" value="ECO:0007669"/>
    <property type="project" value="UniProtKB-UniRule"/>
</dbReference>
<comment type="function">
    <text evidence="4">Chaperone for NapA, the catalytic subunit of the periplasmic nitrate reductase. It binds directly and specifically to the twin-arginine signal peptide of NapA, preventing premature interaction with the Tat translocase and premature export.</text>
</comment>
<proteinExistence type="inferred from homology"/>
<keyword evidence="6" id="KW-1185">Reference proteome</keyword>
<evidence type="ECO:0000256" key="4">
    <source>
        <dbReference type="HAMAP-Rule" id="MF_02200"/>
    </source>
</evidence>
<comment type="similarity">
    <text evidence="4">Belongs to the NapD family.</text>
</comment>
<evidence type="ECO:0000256" key="3">
    <source>
        <dbReference type="ARBA" id="ARBA00023186"/>
    </source>
</evidence>
<evidence type="ECO:0000313" key="6">
    <source>
        <dbReference type="Proteomes" id="UP000063234"/>
    </source>
</evidence>
<comment type="subunit">
    <text evidence="4">Interacts with the cytoplasmic NapA precursor.</text>
</comment>
<organism evidence="5 6">
    <name type="scientific">Thermosulfidibacter takaii (strain DSM 17441 / JCM 13301 / NBRC 103674 / ABI70S6)</name>
    <dbReference type="NCBI Taxonomy" id="1298851"/>
    <lineage>
        <taxon>Bacteria</taxon>
        <taxon>Pseudomonadati</taxon>
        <taxon>Thermosulfidibacterota</taxon>
        <taxon>Thermosulfidibacteria</taxon>
        <taxon>Thermosulfidibacterales</taxon>
        <taxon>Thermosulfidibacteraceae</taxon>
    </lineage>
</organism>
<dbReference type="Proteomes" id="UP000063234">
    <property type="component" value="Chromosome"/>
</dbReference>
<dbReference type="AlphaFoldDB" id="A0A0S3QRC2"/>
<dbReference type="InterPro" id="IPR005623">
    <property type="entry name" value="Chaperone_NapD_NO3_reduct"/>
</dbReference>
<accession>A0A0S3QRC2</accession>
<gene>
    <name evidence="4" type="primary">napD</name>
    <name evidence="5" type="ORF">TST_0076</name>
</gene>
<dbReference type="HAMAP" id="MF_02200">
    <property type="entry name" value="NapD"/>
    <property type="match status" value="1"/>
</dbReference>
<dbReference type="PANTHER" id="PTHR38603:SF1">
    <property type="entry name" value="CHAPERONE NAPD"/>
    <property type="match status" value="1"/>
</dbReference>
<dbReference type="KEGG" id="ttk:TST_0076"/>
<keyword evidence="2 4" id="KW-0963">Cytoplasm</keyword>